<dbReference type="Proteomes" id="UP000463868">
    <property type="component" value="Chromosome"/>
</dbReference>
<dbReference type="InterPro" id="IPR003680">
    <property type="entry name" value="Flavodoxin_fold"/>
</dbReference>
<evidence type="ECO:0000313" key="5">
    <source>
        <dbReference type="Proteomes" id="UP000463868"/>
    </source>
</evidence>
<dbReference type="GO" id="GO:0005829">
    <property type="term" value="C:cytosol"/>
    <property type="evidence" value="ECO:0007669"/>
    <property type="project" value="TreeGrafter"/>
</dbReference>
<gene>
    <name evidence="4" type="ORF">AhaeAN43_10040</name>
</gene>
<evidence type="ECO:0000313" key="4">
    <source>
        <dbReference type="EMBL" id="QHI13695.1"/>
    </source>
</evidence>
<dbReference type="GO" id="GO:0003955">
    <property type="term" value="F:NAD(P)H dehydrogenase (quinone) activity"/>
    <property type="evidence" value="ECO:0007669"/>
    <property type="project" value="TreeGrafter"/>
</dbReference>
<evidence type="ECO:0000256" key="2">
    <source>
        <dbReference type="ARBA" id="ARBA00023002"/>
    </source>
</evidence>
<evidence type="ECO:0000256" key="1">
    <source>
        <dbReference type="ARBA" id="ARBA00006252"/>
    </source>
</evidence>
<dbReference type="PANTHER" id="PTHR10204">
    <property type="entry name" value="NAD P H OXIDOREDUCTASE-RELATED"/>
    <property type="match status" value="1"/>
</dbReference>
<keyword evidence="2" id="KW-0560">Oxidoreductase</keyword>
<protein>
    <submittedName>
        <fullName evidence="4">Flavodoxin family protein</fullName>
    </submittedName>
</protein>
<reference evidence="4 5" key="1">
    <citation type="submission" date="2018-08" db="EMBL/GenBank/DDBJ databases">
        <title>Analysis of the genomic diversity of Mexican Acinetobacter haemolyticus clinical isolates.</title>
        <authorList>
            <person name="Castro-Jaimes S."/>
            <person name="Cevallos M.A."/>
        </authorList>
    </citation>
    <scope>NUCLEOTIDE SEQUENCE [LARGE SCALE GENOMIC DNA]</scope>
    <source>
        <strain evidence="4 5">AN43</strain>
    </source>
</reference>
<dbReference type="SUPFAM" id="SSF52218">
    <property type="entry name" value="Flavoproteins"/>
    <property type="match status" value="1"/>
</dbReference>
<evidence type="ECO:0000259" key="3">
    <source>
        <dbReference type="Pfam" id="PF02525"/>
    </source>
</evidence>
<comment type="similarity">
    <text evidence="1">Belongs to the NAD(P)H dehydrogenase (quinone) family.</text>
</comment>
<organism evidence="4 5">
    <name type="scientific">Acinetobacter haemolyticus</name>
    <dbReference type="NCBI Taxonomy" id="29430"/>
    <lineage>
        <taxon>Bacteria</taxon>
        <taxon>Pseudomonadati</taxon>
        <taxon>Pseudomonadota</taxon>
        <taxon>Gammaproteobacteria</taxon>
        <taxon>Moraxellales</taxon>
        <taxon>Moraxellaceae</taxon>
        <taxon>Acinetobacter</taxon>
    </lineage>
</organism>
<name>A0A3R9CVN9_ACIHA</name>
<dbReference type="InterPro" id="IPR051545">
    <property type="entry name" value="NAD(P)H_dehydrogenase_qn"/>
</dbReference>
<dbReference type="EMBL" id="CP031976">
    <property type="protein sequence ID" value="QHI13695.1"/>
    <property type="molecule type" value="Genomic_DNA"/>
</dbReference>
<dbReference type="Pfam" id="PF02525">
    <property type="entry name" value="Flavodoxin_2"/>
    <property type="match status" value="1"/>
</dbReference>
<dbReference type="InterPro" id="IPR029039">
    <property type="entry name" value="Flavoprotein-like_sf"/>
</dbReference>
<feature type="domain" description="Flavodoxin-like fold" evidence="3">
    <location>
        <begin position="8"/>
        <end position="195"/>
    </location>
</feature>
<dbReference type="AlphaFoldDB" id="A0A3R9CVN9"/>
<accession>A0A3R9CVN9</accession>
<dbReference type="PANTHER" id="PTHR10204:SF34">
    <property type="entry name" value="NAD(P)H DEHYDROGENASE [QUINONE] 1 ISOFORM 1"/>
    <property type="match status" value="1"/>
</dbReference>
<sequence>MPISKQYKNALIVITHPDSTSLSHQIANHIAKHLTHQGMSVEVADLHKEDFKSAITIADLGAYRGQQVVGPDIVSEQARFDRADIVYFVFPIYWWSVPAMLKGWFDRVFTLGWAYKIDDQGRLTGELKNIPVKLIATGTGDKAGYDKHGYTQAIQTQIVEGIFGFCGLHDVQTSILYGADFIQADGLQDFFNQLDQDILAIKQPSSC</sequence>
<proteinExistence type="inferred from homology"/>
<dbReference type="Gene3D" id="3.40.50.360">
    <property type="match status" value="1"/>
</dbReference>
<dbReference type="RefSeq" id="WP_005082119.1">
    <property type="nucleotide sequence ID" value="NZ_BBSE01000027.1"/>
</dbReference>